<gene>
    <name evidence="1" type="ORF">LJ739_03790</name>
</gene>
<evidence type="ECO:0000313" key="1">
    <source>
        <dbReference type="EMBL" id="MCC2615358.1"/>
    </source>
</evidence>
<protein>
    <submittedName>
        <fullName evidence="1">TerB family tellurite resistance protein</fullName>
    </submittedName>
</protein>
<keyword evidence="2" id="KW-1185">Reference proteome</keyword>
<comment type="caution">
    <text evidence="1">The sequence shown here is derived from an EMBL/GenBank/DDBJ whole genome shotgun (WGS) entry which is preliminary data.</text>
</comment>
<reference evidence="1 2" key="1">
    <citation type="submission" date="2021-10" db="EMBL/GenBank/DDBJ databases">
        <title>Draft genome of Aestuariibacter halophilus JC2043.</title>
        <authorList>
            <person name="Emsley S.A."/>
            <person name="Pfannmuller K.M."/>
            <person name="Ushijima B."/>
            <person name="Saw J.H."/>
            <person name="Videau P."/>
        </authorList>
    </citation>
    <scope>NUCLEOTIDE SEQUENCE [LARGE SCALE GENOMIC DNA]</scope>
    <source>
        <strain evidence="1 2">JC2043</strain>
    </source>
</reference>
<dbReference type="Proteomes" id="UP001520878">
    <property type="component" value="Unassembled WGS sequence"/>
</dbReference>
<evidence type="ECO:0000313" key="2">
    <source>
        <dbReference type="Proteomes" id="UP001520878"/>
    </source>
</evidence>
<sequence length="139" mass="15933">MEKKMRFASFIEALDMGRCEDQLQRQALLELIVLFVHIDGVVTEEETRFMHQWVADIPWSGEVDRDVYLSETEEKVENAILLGEVDDYIAHRARQLIDQSIKDQALELAEAISHADGELAEQEAKAIEQLRQLLVPAMP</sequence>
<organism evidence="1 2">
    <name type="scientific">Fluctibacter halophilus</name>
    <dbReference type="NCBI Taxonomy" id="226011"/>
    <lineage>
        <taxon>Bacteria</taxon>
        <taxon>Pseudomonadati</taxon>
        <taxon>Pseudomonadota</taxon>
        <taxon>Gammaproteobacteria</taxon>
        <taxon>Alteromonadales</taxon>
        <taxon>Alteromonadaceae</taxon>
        <taxon>Fluctibacter</taxon>
    </lineage>
</organism>
<dbReference type="Gene3D" id="1.10.3680.10">
    <property type="entry name" value="TerB-like"/>
    <property type="match status" value="1"/>
</dbReference>
<dbReference type="SUPFAM" id="SSF158682">
    <property type="entry name" value="TerB-like"/>
    <property type="match status" value="1"/>
</dbReference>
<dbReference type="InterPro" id="IPR029024">
    <property type="entry name" value="TerB-like"/>
</dbReference>
<dbReference type="RefSeq" id="WP_229157264.1">
    <property type="nucleotide sequence ID" value="NZ_JAJEWP010000001.1"/>
</dbReference>
<dbReference type="CDD" id="cd07177">
    <property type="entry name" value="terB_like"/>
    <property type="match status" value="1"/>
</dbReference>
<dbReference type="EMBL" id="JAJEWP010000001">
    <property type="protein sequence ID" value="MCC2615358.1"/>
    <property type="molecule type" value="Genomic_DNA"/>
</dbReference>
<name>A0ABS8G4A4_9ALTE</name>
<accession>A0ABS8G4A4</accession>
<proteinExistence type="predicted"/>